<organism evidence="1 2">
    <name type="scientific">Lipomyces orientalis</name>
    <dbReference type="NCBI Taxonomy" id="1233043"/>
    <lineage>
        <taxon>Eukaryota</taxon>
        <taxon>Fungi</taxon>
        <taxon>Dikarya</taxon>
        <taxon>Ascomycota</taxon>
        <taxon>Saccharomycotina</taxon>
        <taxon>Lipomycetes</taxon>
        <taxon>Lipomycetales</taxon>
        <taxon>Lipomycetaceae</taxon>
        <taxon>Lipomyces</taxon>
    </lineage>
</organism>
<reference evidence="2" key="1">
    <citation type="journal article" date="2024" name="Front. Bioeng. Biotechnol.">
        <title>Genome-scale model development and genomic sequencing of the oleaginous clade Lipomyces.</title>
        <authorList>
            <person name="Czajka J.J."/>
            <person name="Han Y."/>
            <person name="Kim J."/>
            <person name="Mondo S.J."/>
            <person name="Hofstad B.A."/>
            <person name="Robles A."/>
            <person name="Haridas S."/>
            <person name="Riley R."/>
            <person name="LaButti K."/>
            <person name="Pangilinan J."/>
            <person name="Andreopoulos W."/>
            <person name="Lipzen A."/>
            <person name="Yan J."/>
            <person name="Wang M."/>
            <person name="Ng V."/>
            <person name="Grigoriev I.V."/>
            <person name="Spatafora J.W."/>
            <person name="Magnuson J.K."/>
            <person name="Baker S.E."/>
            <person name="Pomraning K.R."/>
        </authorList>
    </citation>
    <scope>NUCLEOTIDE SEQUENCE [LARGE SCALE GENOMIC DNA]</scope>
    <source>
        <strain evidence="2">CBS 10300</strain>
    </source>
</reference>
<protein>
    <submittedName>
        <fullName evidence="1">Glycoside hydrolase superfamily</fullName>
    </submittedName>
</protein>
<keyword evidence="1" id="KW-0378">Hydrolase</keyword>
<name>A0ACC3TCQ1_9ASCO</name>
<accession>A0ACC3TCQ1</accession>
<gene>
    <name evidence="1" type="ORF">V1517DRAFT_83100</name>
</gene>
<dbReference type="Proteomes" id="UP001489719">
    <property type="component" value="Unassembled WGS sequence"/>
</dbReference>
<proteinExistence type="predicted"/>
<dbReference type="EMBL" id="MU970256">
    <property type="protein sequence ID" value="KAK9318958.1"/>
    <property type="molecule type" value="Genomic_DNA"/>
</dbReference>
<comment type="caution">
    <text evidence="1">The sequence shown here is derived from an EMBL/GenBank/DDBJ whole genome shotgun (WGS) entry which is preliminary data.</text>
</comment>
<evidence type="ECO:0000313" key="2">
    <source>
        <dbReference type="Proteomes" id="UP001489719"/>
    </source>
</evidence>
<evidence type="ECO:0000313" key="1">
    <source>
        <dbReference type="EMBL" id="KAK9318958.1"/>
    </source>
</evidence>
<sequence length="835" mass="91009">MVEHSQLDIEATLADLTIAEKISLLAGTDFWHTQSIPRLNIPAVRMTDGPNGIRGTRFFSSIPAACFPCGTALGATWDTLLLEDAGKVMGEEAKAKGAVVILGPTVNIQRSPLGGRGFESFSEDPFLSGSLAAAEIRGIQNGAGVAATIKHFVVNDMEHDRSAVNSIVSDRALREIYLLPFQLAVRDAQPAAFMTSYNKLNGTHCSENQHLLEEILRGEWKWKGLVMSDWYGTYSTSRSINAGVDIEMPGPTRFRGSNLAHAIVSKKVAPHVLDERVRNVLELVNRVAPLGMPENAEEKMRDTPETAQLLRKIAADSIVLLKNDNNVLPFDRSKKIAVIGPNAKVATYCGGGSACLTPYYAVTPFEGIAGKYSDPSSVSYTVGAYSHKLLPLLDSQIMSSDGLSGWMFKVFTSRDAAITGSAEPIDQIFLSSTNNFLGDYQHPQLQQPFYATFEGYFTPQVDGVYDFGIAVAGTAYLYVDDKLLVDNATNQSQGEYFFGMGSVEESNSMLLMAGTTYHLKVLFGSVGTSKVLNGSSTGMNGAMRLGCALRIDADNEIAYAIEIAKNVDQVVLCVGLNLEWESEGYDRTFMDLPGRLDDLITAVAEVNPNVVVVNQSGTPVTMPWVSKVAGLVQAWYGGNEAGNAIADVLFGDVVPSGKLPLSFPVLNEDNPAFLNYRSERGRVLYGEDVYVGYRFYDKTRKKVNFPFGYGLSYTTFELSDIDANIGEATLKVRVKVSNLGKLPGSEVIQIYVSQHAPSINRPPKELKGYRKIEFAAGASDVVEISIPTKYAFAFWDEERSAWICEKGTYTITASNGTAKLQTDVAIEKTTWWNGV</sequence>
<keyword evidence="2" id="KW-1185">Reference proteome</keyword>